<keyword evidence="1" id="KW-1133">Transmembrane helix</keyword>
<feature type="transmembrane region" description="Helical" evidence="1">
    <location>
        <begin position="12"/>
        <end position="35"/>
    </location>
</feature>
<reference evidence="2" key="2">
    <citation type="journal article" date="2021" name="Microbiome">
        <title>Successional dynamics and alternative stable states in a saline activated sludge microbial community over 9 years.</title>
        <authorList>
            <person name="Wang Y."/>
            <person name="Ye J."/>
            <person name="Ju F."/>
            <person name="Liu L."/>
            <person name="Boyd J.A."/>
            <person name="Deng Y."/>
            <person name="Parks D.H."/>
            <person name="Jiang X."/>
            <person name="Yin X."/>
            <person name="Woodcroft B.J."/>
            <person name="Tyson G.W."/>
            <person name="Hugenholtz P."/>
            <person name="Polz M.F."/>
            <person name="Zhang T."/>
        </authorList>
    </citation>
    <scope>NUCLEOTIDE SEQUENCE</scope>
    <source>
        <strain evidence="2">HKST-UBA17</strain>
    </source>
</reference>
<evidence type="ECO:0000313" key="3">
    <source>
        <dbReference type="Proteomes" id="UP000741282"/>
    </source>
</evidence>
<protein>
    <submittedName>
        <fullName evidence="2">Uncharacterized protein</fullName>
    </submittedName>
</protein>
<reference evidence="2" key="1">
    <citation type="submission" date="2020-04" db="EMBL/GenBank/DDBJ databases">
        <authorList>
            <person name="Zhang T."/>
        </authorList>
    </citation>
    <scope>NUCLEOTIDE SEQUENCE</scope>
    <source>
        <strain evidence="2">HKST-UBA17</strain>
    </source>
</reference>
<evidence type="ECO:0000256" key="1">
    <source>
        <dbReference type="SAM" id="Phobius"/>
    </source>
</evidence>
<organism evidence="2 3">
    <name type="scientific">Candidatus Dojkabacteria bacterium</name>
    <dbReference type="NCBI Taxonomy" id="2099670"/>
    <lineage>
        <taxon>Bacteria</taxon>
        <taxon>Candidatus Dojkabacteria</taxon>
    </lineage>
</organism>
<sequence>MKNWFYHNQKIVILVLVIVAGLLSLFVTFTLLIVWTNIESINFWTGSVILEPKRIVSNPEPTDIVGFDCEIYDHTVCPIDLGCELVSRNNSMQSEPSCIGEIKHSSVIVTLNIPYEAEGYLTPDEVEKQRKLIVSTRIELLSEIPGLYEVYKEYTTLPNVAMKVDDEALEFLQESELVEAVSEDRKDPFNDINTKDTSF</sequence>
<evidence type="ECO:0000313" key="2">
    <source>
        <dbReference type="EMBL" id="MCA9376973.1"/>
    </source>
</evidence>
<comment type="caution">
    <text evidence="2">The sequence shown here is derived from an EMBL/GenBank/DDBJ whole genome shotgun (WGS) entry which is preliminary data.</text>
</comment>
<dbReference type="AlphaFoldDB" id="A0A955I5C0"/>
<name>A0A955I5C0_9BACT</name>
<proteinExistence type="predicted"/>
<dbReference type="EMBL" id="JAGQLN010000012">
    <property type="protein sequence ID" value="MCA9376973.1"/>
    <property type="molecule type" value="Genomic_DNA"/>
</dbReference>
<dbReference type="Proteomes" id="UP000741282">
    <property type="component" value="Unassembled WGS sequence"/>
</dbReference>
<accession>A0A955I5C0</accession>
<keyword evidence="1" id="KW-0812">Transmembrane</keyword>
<gene>
    <name evidence="2" type="ORF">KC685_03580</name>
</gene>
<keyword evidence="1" id="KW-0472">Membrane</keyword>